<dbReference type="PANTHER" id="PTHR24136">
    <property type="entry name" value="SOWAH (DROSOPHILA) HOMOLOG"/>
    <property type="match status" value="1"/>
</dbReference>
<keyword evidence="7" id="KW-1185">Reference proteome</keyword>
<dbReference type="Proteomes" id="UP001357485">
    <property type="component" value="Unassembled WGS sequence"/>
</dbReference>
<feature type="compositionally biased region" description="Low complexity" evidence="5">
    <location>
        <begin position="1"/>
        <end position="17"/>
    </location>
</feature>
<evidence type="ECO:0000256" key="5">
    <source>
        <dbReference type="SAM" id="MobiDB-lite"/>
    </source>
</evidence>
<sequence>PSSSSDAPTSTSQAPAPVTTPTPPPNSTAFLPPGALDLATKPFETARTGQTSLLSQYLAAGIPPNLMNHNSDTLLTLASYHGQLKTVKMLLGRGADPNVVNQRGQSCLAGAVFKGLDGGVQSGGDSGREAQQSGGERGAAGTDSVVKLLFGAGADVNLGRPIAVETAKIFRREFENV</sequence>
<evidence type="ECO:0000313" key="7">
    <source>
        <dbReference type="Proteomes" id="UP001357485"/>
    </source>
</evidence>
<evidence type="ECO:0008006" key="8">
    <source>
        <dbReference type="Google" id="ProtNLM"/>
    </source>
</evidence>
<evidence type="ECO:0000256" key="3">
    <source>
        <dbReference type="ARBA" id="ARBA00023043"/>
    </source>
</evidence>
<comment type="caution">
    <text evidence="6">The sequence shown here is derived from an EMBL/GenBank/DDBJ whole genome shotgun (WGS) entry which is preliminary data.</text>
</comment>
<dbReference type="InterPro" id="IPR002110">
    <property type="entry name" value="Ankyrin_rpt"/>
</dbReference>
<keyword evidence="3 4" id="KW-0040">ANK repeat</keyword>
<evidence type="ECO:0000256" key="2">
    <source>
        <dbReference type="ARBA" id="ARBA00022737"/>
    </source>
</evidence>
<feature type="region of interest" description="Disordered" evidence="5">
    <location>
        <begin position="119"/>
        <end position="139"/>
    </location>
</feature>
<gene>
    <name evidence="6" type="ORF">LTR16_003864</name>
</gene>
<organism evidence="6 7">
    <name type="scientific">Cryomyces antarcticus</name>
    <dbReference type="NCBI Taxonomy" id="329879"/>
    <lineage>
        <taxon>Eukaryota</taxon>
        <taxon>Fungi</taxon>
        <taxon>Dikarya</taxon>
        <taxon>Ascomycota</taxon>
        <taxon>Pezizomycotina</taxon>
        <taxon>Dothideomycetes</taxon>
        <taxon>Dothideomycetes incertae sedis</taxon>
        <taxon>Cryomyces</taxon>
    </lineage>
</organism>
<proteinExistence type="inferred from homology"/>
<dbReference type="EMBL" id="JAVRRA010025069">
    <property type="protein sequence ID" value="KAK5123245.1"/>
    <property type="molecule type" value="Genomic_DNA"/>
</dbReference>
<dbReference type="InterPro" id="IPR036770">
    <property type="entry name" value="Ankyrin_rpt-contain_sf"/>
</dbReference>
<dbReference type="SUPFAM" id="SSF48403">
    <property type="entry name" value="Ankyrin repeat"/>
    <property type="match status" value="1"/>
</dbReference>
<dbReference type="PROSITE" id="PS50297">
    <property type="entry name" value="ANK_REP_REGION"/>
    <property type="match status" value="1"/>
</dbReference>
<name>A0ABR0KS75_9PEZI</name>
<keyword evidence="2" id="KW-0677">Repeat</keyword>
<evidence type="ECO:0000256" key="1">
    <source>
        <dbReference type="ARBA" id="ARBA00005949"/>
    </source>
</evidence>
<reference evidence="6 7" key="1">
    <citation type="submission" date="2023-08" db="EMBL/GenBank/DDBJ databases">
        <title>Black Yeasts Isolated from many extreme environments.</title>
        <authorList>
            <person name="Coleine C."/>
            <person name="Stajich J.E."/>
            <person name="Selbmann L."/>
        </authorList>
    </citation>
    <scope>NUCLEOTIDE SEQUENCE [LARGE SCALE GENOMIC DNA]</scope>
    <source>
        <strain evidence="6 7">CCFEE 536</strain>
    </source>
</reference>
<comment type="similarity">
    <text evidence="1">Belongs to the ankyrin SOCS box (ASB) family.</text>
</comment>
<feature type="region of interest" description="Disordered" evidence="5">
    <location>
        <begin position="1"/>
        <end position="31"/>
    </location>
</feature>
<accession>A0ABR0KS75</accession>
<evidence type="ECO:0000256" key="4">
    <source>
        <dbReference type="PROSITE-ProRule" id="PRU00023"/>
    </source>
</evidence>
<protein>
    <recommendedName>
        <fullName evidence="8">Ankyrin</fullName>
    </recommendedName>
</protein>
<feature type="non-terminal residue" evidence="6">
    <location>
        <position position="1"/>
    </location>
</feature>
<feature type="repeat" description="ANK" evidence="4">
    <location>
        <begin position="70"/>
        <end position="102"/>
    </location>
</feature>
<dbReference type="Gene3D" id="1.25.40.20">
    <property type="entry name" value="Ankyrin repeat-containing domain"/>
    <property type="match status" value="1"/>
</dbReference>
<dbReference type="Pfam" id="PF00023">
    <property type="entry name" value="Ank"/>
    <property type="match status" value="1"/>
</dbReference>
<dbReference type="PROSITE" id="PS50088">
    <property type="entry name" value="ANK_REPEAT"/>
    <property type="match status" value="1"/>
</dbReference>
<dbReference type="PANTHER" id="PTHR24136:SF15">
    <property type="entry name" value="ANK_REP_REGION DOMAIN-CONTAINING PROTEIN"/>
    <property type="match status" value="1"/>
</dbReference>
<dbReference type="SMART" id="SM00248">
    <property type="entry name" value="ANK"/>
    <property type="match status" value="2"/>
</dbReference>
<dbReference type="InterPro" id="IPR051573">
    <property type="entry name" value="Ankyrin-SOCS_box_domain"/>
</dbReference>
<evidence type="ECO:0000313" key="6">
    <source>
        <dbReference type="EMBL" id="KAK5123245.1"/>
    </source>
</evidence>